<gene>
    <name evidence="1" type="ORF">Amac_054360</name>
</gene>
<sequence length="332" mass="36571">MKQVLGARGEAAIIDVTMLGAVGVGKTTLLASMYEQFGNVIGTADLALVAERATSVTLQGYINDLHRVTDTVRAKDGLAGTGEVREYLFQVGRKGRPPLFDLRFTDYPGKYLISPEIDGSNMFDRAMNRADVVVVAIDTPALMERDGRYHNFVNAPGIVIDTIMRMVSIDTPRLILLAPLKCEKWMATSDGANELADRVHRAYRPLLSQLGGGAVRARTACVLTPVQTVGSVIFTRLEEEQTGHPIFHFRLKKAGLKYAPMDTDQLLRYALRFIINKYRTNDRGLVKTLWESIIGTDLALANAVYEVAKDCRTSGGFAIVQDHPLLISERAS</sequence>
<reference evidence="1 2" key="1">
    <citation type="submission" date="2019-10" db="EMBL/GenBank/DDBJ databases">
        <title>Whole genome shotgun sequence of Acrocarpospora macrocephala NBRC 16266.</title>
        <authorList>
            <person name="Ichikawa N."/>
            <person name="Kimura A."/>
            <person name="Kitahashi Y."/>
            <person name="Komaki H."/>
            <person name="Oguchi A."/>
        </authorList>
    </citation>
    <scope>NUCLEOTIDE SEQUENCE [LARGE SCALE GENOMIC DNA]</scope>
    <source>
        <strain evidence="1 2">NBRC 16266</strain>
    </source>
</reference>
<dbReference type="InterPro" id="IPR027417">
    <property type="entry name" value="P-loop_NTPase"/>
</dbReference>
<name>A0A5M3WV19_9ACTN</name>
<dbReference type="OrthoDB" id="9255714at2"/>
<organism evidence="1 2">
    <name type="scientific">Acrocarpospora macrocephala</name>
    <dbReference type="NCBI Taxonomy" id="150177"/>
    <lineage>
        <taxon>Bacteria</taxon>
        <taxon>Bacillati</taxon>
        <taxon>Actinomycetota</taxon>
        <taxon>Actinomycetes</taxon>
        <taxon>Streptosporangiales</taxon>
        <taxon>Streptosporangiaceae</taxon>
        <taxon>Acrocarpospora</taxon>
    </lineage>
</organism>
<accession>A0A5M3WV19</accession>
<dbReference type="RefSeq" id="WP_155357194.1">
    <property type="nucleotide sequence ID" value="NZ_BAAAHL010000038.1"/>
</dbReference>
<evidence type="ECO:0008006" key="3">
    <source>
        <dbReference type="Google" id="ProtNLM"/>
    </source>
</evidence>
<dbReference type="AlphaFoldDB" id="A0A5M3WV19"/>
<dbReference type="EMBL" id="BLAE01000033">
    <property type="protein sequence ID" value="GES11839.1"/>
    <property type="molecule type" value="Genomic_DNA"/>
</dbReference>
<evidence type="ECO:0000313" key="2">
    <source>
        <dbReference type="Proteomes" id="UP000331127"/>
    </source>
</evidence>
<proteinExistence type="predicted"/>
<comment type="caution">
    <text evidence="1">The sequence shown here is derived from an EMBL/GenBank/DDBJ whole genome shotgun (WGS) entry which is preliminary data.</text>
</comment>
<keyword evidence="2" id="KW-1185">Reference proteome</keyword>
<evidence type="ECO:0000313" key="1">
    <source>
        <dbReference type="EMBL" id="GES11839.1"/>
    </source>
</evidence>
<dbReference type="SUPFAM" id="SSF52540">
    <property type="entry name" value="P-loop containing nucleoside triphosphate hydrolases"/>
    <property type="match status" value="2"/>
</dbReference>
<protein>
    <recommendedName>
        <fullName evidence="3">Double-GTPase 2 domain-containing protein</fullName>
    </recommendedName>
</protein>
<dbReference type="Proteomes" id="UP000331127">
    <property type="component" value="Unassembled WGS sequence"/>
</dbReference>